<protein>
    <submittedName>
        <fullName evidence="2">Uncharacterized protein</fullName>
    </submittedName>
</protein>
<sequence length="101" mass="12073">MFSGFHFFLQLESFSHTSLFLLLFSLPFSVSLSTLSYFGFPFVRKIYLVWHFFFSIIKLLQQHEIYFKKNSPACTFTDKMKHNKCFLFVLHDHLTNMTNSI</sequence>
<dbReference type="EMBL" id="GITU01011718">
    <property type="protein sequence ID" value="MBC1180421.1"/>
    <property type="molecule type" value="Transcribed_RNA"/>
</dbReference>
<keyword evidence="1" id="KW-1133">Transmembrane helix</keyword>
<keyword evidence="1" id="KW-0812">Transmembrane</keyword>
<keyword evidence="1" id="KW-0472">Membrane</keyword>
<dbReference type="AlphaFoldDB" id="A0A7G3B3F2"/>
<organism evidence="2">
    <name type="scientific">Lutzomyia longipalpis</name>
    <name type="common">Sand fly</name>
    <dbReference type="NCBI Taxonomy" id="7200"/>
    <lineage>
        <taxon>Eukaryota</taxon>
        <taxon>Metazoa</taxon>
        <taxon>Ecdysozoa</taxon>
        <taxon>Arthropoda</taxon>
        <taxon>Hexapoda</taxon>
        <taxon>Insecta</taxon>
        <taxon>Pterygota</taxon>
        <taxon>Neoptera</taxon>
        <taxon>Endopterygota</taxon>
        <taxon>Diptera</taxon>
        <taxon>Nematocera</taxon>
        <taxon>Psychodoidea</taxon>
        <taxon>Psychodidae</taxon>
        <taxon>Lutzomyia</taxon>
        <taxon>Lutzomyia</taxon>
    </lineage>
</organism>
<proteinExistence type="predicted"/>
<evidence type="ECO:0000313" key="2">
    <source>
        <dbReference type="EMBL" id="MBC1180421.1"/>
    </source>
</evidence>
<name>A0A7G3B3F2_LUTLO</name>
<evidence type="ECO:0000256" key="1">
    <source>
        <dbReference type="SAM" id="Phobius"/>
    </source>
</evidence>
<feature type="transmembrane region" description="Helical" evidence="1">
    <location>
        <begin position="20"/>
        <end position="40"/>
    </location>
</feature>
<accession>A0A7G3B3F2</accession>
<reference evidence="2" key="1">
    <citation type="journal article" date="2020" name="BMC">
        <title>Leishmania infection induces a limited differential gene expression in the sand fly midgut.</title>
        <authorList>
            <person name="Coutinho-Abreu I.V."/>
            <person name="Serafim T.D."/>
            <person name="Meneses C."/>
            <person name="Kamhawi S."/>
            <person name="Oliveira F."/>
            <person name="Valenzuela J.G."/>
        </authorList>
    </citation>
    <scope>NUCLEOTIDE SEQUENCE</scope>
    <source>
        <strain evidence="2">Jacobina</strain>
        <tissue evidence="2">Midgut</tissue>
    </source>
</reference>